<organism evidence="6 7">
    <name type="scientific">Gracilibacillus marinus</name>
    <dbReference type="NCBI Taxonomy" id="630535"/>
    <lineage>
        <taxon>Bacteria</taxon>
        <taxon>Bacillati</taxon>
        <taxon>Bacillota</taxon>
        <taxon>Bacilli</taxon>
        <taxon>Bacillales</taxon>
        <taxon>Bacillaceae</taxon>
        <taxon>Gracilibacillus</taxon>
    </lineage>
</organism>
<dbReference type="InterPro" id="IPR028082">
    <property type="entry name" value="Peripla_BP_I"/>
</dbReference>
<dbReference type="InterPro" id="IPR025997">
    <property type="entry name" value="SBP_2_dom"/>
</dbReference>
<dbReference type="Gene3D" id="3.40.50.2300">
    <property type="match status" value="2"/>
</dbReference>
<feature type="domain" description="Periplasmic binding protein" evidence="5">
    <location>
        <begin position="51"/>
        <end position="304"/>
    </location>
</feature>
<keyword evidence="4" id="KW-0472">Membrane</keyword>
<evidence type="ECO:0000256" key="4">
    <source>
        <dbReference type="SAM" id="Phobius"/>
    </source>
</evidence>
<dbReference type="Proteomes" id="UP001595880">
    <property type="component" value="Unassembled WGS sequence"/>
</dbReference>
<dbReference type="PANTHER" id="PTHR46847">
    <property type="entry name" value="D-ALLOSE-BINDING PERIPLASMIC PROTEIN-RELATED"/>
    <property type="match status" value="1"/>
</dbReference>
<evidence type="ECO:0000313" key="6">
    <source>
        <dbReference type="EMBL" id="MFC4386232.1"/>
    </source>
</evidence>
<sequence>MKKTTIFMYTVLIVLLVISIVVAFYYSTLIKGYNQQLEGKEEKEFPAYHFVLIGEEMDHDYWRLVGEGAKAAEENYDVYVEYKGPKRSNPEEQAKLLDVAIKSKVDGIIVQALTEEFIPLINKATENGIPVITIDTDAPSSKRLTYIGTDNYKAGQLAGQTLLKDTNGQAIVGIITGSFRNAHHELRVEGFMDAIEGEEGIEVVSIEESTITRVVAEEKAHKMLLEYPQITALYGTSALDGIGMVQASESLQISDEELYMIAFDTLPENIELLEDGKVDALVGQKPYEMGYRSVELMLSILAKEQVDDVYYTDTTIVRNEDLKRISDRK</sequence>
<comment type="caution">
    <text evidence="6">The sequence shown here is derived from an EMBL/GenBank/DDBJ whole genome shotgun (WGS) entry which is preliminary data.</text>
</comment>
<comment type="subcellular location">
    <subcellularLocation>
        <location evidence="1">Cell envelope</location>
    </subcellularLocation>
</comment>
<proteinExistence type="inferred from homology"/>
<comment type="similarity">
    <text evidence="2">Belongs to the bacterial solute-binding protein 2 family.</text>
</comment>
<evidence type="ECO:0000313" key="7">
    <source>
        <dbReference type="Proteomes" id="UP001595880"/>
    </source>
</evidence>
<keyword evidence="4" id="KW-1133">Transmembrane helix</keyword>
<evidence type="ECO:0000259" key="5">
    <source>
        <dbReference type="Pfam" id="PF13407"/>
    </source>
</evidence>
<gene>
    <name evidence="6" type="ORF">ACFOZ1_00280</name>
</gene>
<dbReference type="PANTHER" id="PTHR46847:SF1">
    <property type="entry name" value="D-ALLOSE-BINDING PERIPLASMIC PROTEIN-RELATED"/>
    <property type="match status" value="1"/>
</dbReference>
<evidence type="ECO:0000256" key="2">
    <source>
        <dbReference type="ARBA" id="ARBA00007639"/>
    </source>
</evidence>
<dbReference type="RefSeq" id="WP_390194677.1">
    <property type="nucleotide sequence ID" value="NZ_JBHSDV010000001.1"/>
</dbReference>
<accession>A0ABV8VQK2</accession>
<dbReference type="CDD" id="cd06314">
    <property type="entry name" value="PBP1_tmGBP"/>
    <property type="match status" value="1"/>
</dbReference>
<keyword evidence="3" id="KW-0732">Signal</keyword>
<keyword evidence="4" id="KW-0812">Transmembrane</keyword>
<evidence type="ECO:0000256" key="3">
    <source>
        <dbReference type="ARBA" id="ARBA00022729"/>
    </source>
</evidence>
<protein>
    <submittedName>
        <fullName evidence="6">Sugar-binding protein</fullName>
    </submittedName>
</protein>
<keyword evidence="7" id="KW-1185">Reference proteome</keyword>
<dbReference type="Pfam" id="PF13407">
    <property type="entry name" value="Peripla_BP_4"/>
    <property type="match status" value="1"/>
</dbReference>
<feature type="transmembrane region" description="Helical" evidence="4">
    <location>
        <begin position="6"/>
        <end position="26"/>
    </location>
</feature>
<dbReference type="SUPFAM" id="SSF53822">
    <property type="entry name" value="Periplasmic binding protein-like I"/>
    <property type="match status" value="1"/>
</dbReference>
<reference evidence="7" key="1">
    <citation type="journal article" date="2019" name="Int. J. Syst. Evol. Microbiol.">
        <title>The Global Catalogue of Microorganisms (GCM) 10K type strain sequencing project: providing services to taxonomists for standard genome sequencing and annotation.</title>
        <authorList>
            <consortium name="The Broad Institute Genomics Platform"/>
            <consortium name="The Broad Institute Genome Sequencing Center for Infectious Disease"/>
            <person name="Wu L."/>
            <person name="Ma J."/>
        </authorList>
    </citation>
    <scope>NUCLEOTIDE SEQUENCE [LARGE SCALE GENOMIC DNA]</scope>
    <source>
        <strain evidence="7">KACC 14058</strain>
    </source>
</reference>
<name>A0ABV8VQK2_9BACI</name>
<dbReference type="EMBL" id="JBHSDV010000001">
    <property type="protein sequence ID" value="MFC4386232.1"/>
    <property type="molecule type" value="Genomic_DNA"/>
</dbReference>
<evidence type="ECO:0000256" key="1">
    <source>
        <dbReference type="ARBA" id="ARBA00004196"/>
    </source>
</evidence>